<evidence type="ECO:0000256" key="6">
    <source>
        <dbReference type="ARBA" id="ARBA00023049"/>
    </source>
</evidence>
<keyword evidence="7" id="KW-0732">Signal</keyword>
<feature type="signal peptide" evidence="7">
    <location>
        <begin position="1"/>
        <end position="18"/>
    </location>
</feature>
<evidence type="ECO:0000259" key="8">
    <source>
        <dbReference type="Pfam" id="PF07504"/>
    </source>
</evidence>
<evidence type="ECO:0000256" key="2">
    <source>
        <dbReference type="ARBA" id="ARBA00022670"/>
    </source>
</evidence>
<protein>
    <recommendedName>
        <fullName evidence="7">Extracellular metalloproteinase</fullName>
        <ecNumber evidence="7">3.4.24.-</ecNumber>
    </recommendedName>
    <alternativeName>
        <fullName evidence="7">Fungalysin</fullName>
    </alternativeName>
</protein>
<dbReference type="InterPro" id="IPR050371">
    <property type="entry name" value="Fungal_virulence_M36"/>
</dbReference>
<comment type="cofactor">
    <cofactor evidence="1 7">
        <name>Zn(2+)</name>
        <dbReference type="ChEBI" id="CHEBI:29105"/>
    </cofactor>
</comment>
<keyword evidence="6 7" id="KW-0482">Metalloprotease</keyword>
<sequence>MRSFRVFSFFYSILLATAAPFSSRKSHRFAPIHPDARFVTEPPLLSFAAEADPFDVARAFLQEYTHSDYYIRNDSYTDTLTRVTHIYVRQFVDGLEVADGNINLNILDGQVLSFGDSFFRGDARTFGSRPSSRATYCADLARRATRPINIEQYTLSNISHAWDDFYAVHCVRPLLAIQEAAAANDHTSQPNSLDPRHAALYFMIAAHPDSSAVDDLIRNFDARLNAMTISYDHTLPGHQSSIIISGLAGTIQPLKARTVYVQTPAQDNTTELHKSWRLEVQMKDNWYEAYVSVDDPTTIISVIDWACDSAIPRTDGYSDSLEAKIAMDIPVNYTEQGVYEVWKFGINDPESGERTVEVAPYDWIASPLGWHTISKARNPAGSPDWIGREDERPNQDEYLHFTTTWGNNVRLIVVCWDRVLIPG</sequence>
<evidence type="ECO:0000256" key="5">
    <source>
        <dbReference type="ARBA" id="ARBA00022833"/>
    </source>
</evidence>
<keyword evidence="4 7" id="KW-0378">Hydrolase</keyword>
<dbReference type="Pfam" id="PF02128">
    <property type="entry name" value="Peptidase_M36"/>
    <property type="match status" value="1"/>
</dbReference>
<keyword evidence="7" id="KW-0964">Secreted</keyword>
<keyword evidence="7" id="KW-0865">Zymogen</keyword>
<keyword evidence="2 7" id="KW-0645">Protease</keyword>
<keyword evidence="5 7" id="KW-0862">Zinc</keyword>
<dbReference type="InterPro" id="IPR011096">
    <property type="entry name" value="FTP_domain"/>
</dbReference>
<gene>
    <name evidence="9" type="ORF">RDB_LOCUS154667</name>
</gene>
<comment type="caution">
    <text evidence="9">The sequence shown here is derived from an EMBL/GenBank/DDBJ whole genome shotgun (WGS) entry which is preliminary data.</text>
</comment>
<dbReference type="Proteomes" id="UP000663843">
    <property type="component" value="Unassembled WGS sequence"/>
</dbReference>
<dbReference type="AlphaFoldDB" id="A0A8H3D8H1"/>
<proteinExistence type="inferred from homology"/>
<dbReference type="InterPro" id="IPR001842">
    <property type="entry name" value="Peptidase_M36"/>
</dbReference>
<dbReference type="GO" id="GO:0008270">
    <property type="term" value="F:zinc ion binding"/>
    <property type="evidence" value="ECO:0007669"/>
    <property type="project" value="InterPro"/>
</dbReference>
<feature type="domain" description="FTP" evidence="8">
    <location>
        <begin position="69"/>
        <end position="118"/>
    </location>
</feature>
<dbReference type="GO" id="GO:0006508">
    <property type="term" value="P:proteolysis"/>
    <property type="evidence" value="ECO:0007669"/>
    <property type="project" value="UniProtKB-KW"/>
</dbReference>
<evidence type="ECO:0000313" key="9">
    <source>
        <dbReference type="EMBL" id="CAE6512362.1"/>
    </source>
</evidence>
<dbReference type="PANTHER" id="PTHR33478">
    <property type="entry name" value="EXTRACELLULAR METALLOPROTEINASE MEP"/>
    <property type="match status" value="1"/>
</dbReference>
<evidence type="ECO:0000256" key="1">
    <source>
        <dbReference type="ARBA" id="ARBA00001947"/>
    </source>
</evidence>
<dbReference type="Pfam" id="PF07504">
    <property type="entry name" value="FTP"/>
    <property type="match status" value="1"/>
</dbReference>
<organism evidence="9 10">
    <name type="scientific">Rhizoctonia solani</name>
    <dbReference type="NCBI Taxonomy" id="456999"/>
    <lineage>
        <taxon>Eukaryota</taxon>
        <taxon>Fungi</taxon>
        <taxon>Dikarya</taxon>
        <taxon>Basidiomycota</taxon>
        <taxon>Agaricomycotina</taxon>
        <taxon>Agaricomycetes</taxon>
        <taxon>Cantharellales</taxon>
        <taxon>Ceratobasidiaceae</taxon>
        <taxon>Rhizoctonia</taxon>
    </lineage>
</organism>
<dbReference type="EMBL" id="CAJMWT010006053">
    <property type="protein sequence ID" value="CAE6512362.1"/>
    <property type="molecule type" value="Genomic_DNA"/>
</dbReference>
<comment type="similarity">
    <text evidence="7">Belongs to the peptidase M36 family.</text>
</comment>
<accession>A0A8H3D8H1</accession>
<comment type="subcellular location">
    <subcellularLocation>
        <location evidence="7">Secreted</location>
    </subcellularLocation>
</comment>
<dbReference type="Gene3D" id="3.10.170.10">
    <property type="match status" value="1"/>
</dbReference>
<evidence type="ECO:0000313" key="10">
    <source>
        <dbReference type="Proteomes" id="UP000663843"/>
    </source>
</evidence>
<dbReference type="GO" id="GO:0004222">
    <property type="term" value="F:metalloendopeptidase activity"/>
    <property type="evidence" value="ECO:0007669"/>
    <property type="project" value="InterPro"/>
</dbReference>
<dbReference type="GO" id="GO:0005615">
    <property type="term" value="C:extracellular space"/>
    <property type="evidence" value="ECO:0007669"/>
    <property type="project" value="InterPro"/>
</dbReference>
<evidence type="ECO:0000256" key="3">
    <source>
        <dbReference type="ARBA" id="ARBA00022723"/>
    </source>
</evidence>
<name>A0A8H3D8H1_9AGAM</name>
<evidence type="ECO:0000256" key="4">
    <source>
        <dbReference type="ARBA" id="ARBA00022801"/>
    </source>
</evidence>
<feature type="chain" id="PRO_5034825563" description="Extracellular metalloproteinase" evidence="7">
    <location>
        <begin position="19"/>
        <end position="423"/>
    </location>
</feature>
<keyword evidence="3 7" id="KW-0479">Metal-binding</keyword>
<dbReference type="EC" id="3.4.24.-" evidence="7"/>
<reference evidence="9" key="1">
    <citation type="submission" date="2021-01" db="EMBL/GenBank/DDBJ databases">
        <authorList>
            <person name="Kaushik A."/>
        </authorList>
    </citation>
    <scope>NUCLEOTIDE SEQUENCE</scope>
    <source>
        <strain evidence="9">AG2-2IIIB</strain>
    </source>
</reference>
<dbReference type="PANTHER" id="PTHR33478:SF1">
    <property type="entry name" value="EXTRACELLULAR METALLOPROTEINASE MEP"/>
    <property type="match status" value="1"/>
</dbReference>
<evidence type="ECO:0000256" key="7">
    <source>
        <dbReference type="RuleBase" id="RU364017"/>
    </source>
</evidence>